<evidence type="ECO:0000256" key="4">
    <source>
        <dbReference type="ARBA" id="ARBA00022496"/>
    </source>
</evidence>
<keyword evidence="7" id="KW-0408">Iron</keyword>
<keyword evidence="9" id="KW-0472">Membrane</keyword>
<keyword evidence="8" id="KW-0406">Ion transport</keyword>
<dbReference type="PANTHER" id="PTHR42771:SF2">
    <property type="entry name" value="IRON(3+)-HYDROXAMATE IMPORT ATP-BINDING PROTEIN FHUC"/>
    <property type="match status" value="1"/>
</dbReference>
<keyword evidence="3" id="KW-1003">Cell membrane</keyword>
<evidence type="ECO:0000313" key="13">
    <source>
        <dbReference type="Proteomes" id="UP000241895"/>
    </source>
</evidence>
<gene>
    <name evidence="12" type="ORF">C6W88_11370</name>
</gene>
<evidence type="ECO:0000256" key="2">
    <source>
        <dbReference type="ARBA" id="ARBA00022448"/>
    </source>
</evidence>
<evidence type="ECO:0000256" key="9">
    <source>
        <dbReference type="ARBA" id="ARBA00023136"/>
    </source>
</evidence>
<evidence type="ECO:0000256" key="3">
    <source>
        <dbReference type="ARBA" id="ARBA00022475"/>
    </source>
</evidence>
<accession>A0ABX5J0T8</accession>
<feature type="compositionally biased region" description="Low complexity" evidence="10">
    <location>
        <begin position="1"/>
        <end position="15"/>
    </location>
</feature>
<reference evidence="12 13" key="1">
    <citation type="submission" date="2018-03" db="EMBL/GenBank/DDBJ databases">
        <authorList>
            <person name="Zhou J."/>
            <person name="Li X."/>
            <person name="Xue M."/>
            <person name="Yin J."/>
        </authorList>
    </citation>
    <scope>NUCLEOTIDE SEQUENCE [LARGE SCALE GENOMIC DNA]</scope>
    <source>
        <strain evidence="12 13">SYSU ZJ2214</strain>
    </source>
</reference>
<dbReference type="InterPro" id="IPR003593">
    <property type="entry name" value="AAA+_ATPase"/>
</dbReference>
<proteinExistence type="predicted"/>
<dbReference type="GO" id="GO:0005524">
    <property type="term" value="F:ATP binding"/>
    <property type="evidence" value="ECO:0007669"/>
    <property type="project" value="UniProtKB-KW"/>
</dbReference>
<feature type="compositionally biased region" description="Low complexity" evidence="10">
    <location>
        <begin position="26"/>
        <end position="37"/>
    </location>
</feature>
<dbReference type="SMART" id="SM00382">
    <property type="entry name" value="AAA"/>
    <property type="match status" value="1"/>
</dbReference>
<feature type="compositionally biased region" description="Polar residues" evidence="10">
    <location>
        <begin position="325"/>
        <end position="335"/>
    </location>
</feature>
<feature type="domain" description="ABC transporter" evidence="11">
    <location>
        <begin position="47"/>
        <end position="283"/>
    </location>
</feature>
<keyword evidence="5" id="KW-0547">Nucleotide-binding</keyword>
<dbReference type="CDD" id="cd03214">
    <property type="entry name" value="ABC_Iron-Siderophores_B12_Hemin"/>
    <property type="match status" value="1"/>
</dbReference>
<dbReference type="Proteomes" id="UP000241895">
    <property type="component" value="Unassembled WGS sequence"/>
</dbReference>
<evidence type="ECO:0000256" key="1">
    <source>
        <dbReference type="ARBA" id="ARBA00004202"/>
    </source>
</evidence>
<evidence type="ECO:0000259" key="11">
    <source>
        <dbReference type="PROSITE" id="PS50893"/>
    </source>
</evidence>
<comment type="subcellular location">
    <subcellularLocation>
        <location evidence="1">Cell membrane</location>
        <topology evidence="1">Peripheral membrane protein</topology>
    </subcellularLocation>
</comment>
<evidence type="ECO:0000256" key="7">
    <source>
        <dbReference type="ARBA" id="ARBA00023004"/>
    </source>
</evidence>
<evidence type="ECO:0000256" key="10">
    <source>
        <dbReference type="SAM" id="MobiDB-lite"/>
    </source>
</evidence>
<keyword evidence="2" id="KW-0813">Transport</keyword>
<keyword evidence="6 12" id="KW-0067">ATP-binding</keyword>
<feature type="region of interest" description="Disordered" evidence="10">
    <location>
        <begin position="303"/>
        <end position="335"/>
    </location>
</feature>
<feature type="region of interest" description="Disordered" evidence="10">
    <location>
        <begin position="1"/>
        <end position="40"/>
    </location>
</feature>
<name>A0ABX5J0T8_9GAMM</name>
<evidence type="ECO:0000256" key="5">
    <source>
        <dbReference type="ARBA" id="ARBA00022741"/>
    </source>
</evidence>
<dbReference type="PROSITE" id="PS50893">
    <property type="entry name" value="ABC_TRANSPORTER_2"/>
    <property type="match status" value="1"/>
</dbReference>
<dbReference type="Pfam" id="PF00005">
    <property type="entry name" value="ABC_tran"/>
    <property type="match status" value="1"/>
</dbReference>
<dbReference type="SUPFAM" id="SSF52540">
    <property type="entry name" value="P-loop containing nucleoside triphosphate hydrolases"/>
    <property type="match status" value="1"/>
</dbReference>
<evidence type="ECO:0000256" key="8">
    <source>
        <dbReference type="ARBA" id="ARBA00023065"/>
    </source>
</evidence>
<evidence type="ECO:0000256" key="6">
    <source>
        <dbReference type="ARBA" id="ARBA00022840"/>
    </source>
</evidence>
<dbReference type="PANTHER" id="PTHR42771">
    <property type="entry name" value="IRON(3+)-HYDROXAMATE IMPORT ATP-BINDING PROTEIN FHUC"/>
    <property type="match status" value="1"/>
</dbReference>
<comment type="caution">
    <text evidence="12">The sequence shown here is derived from an EMBL/GenBank/DDBJ whole genome shotgun (WGS) entry which is preliminary data.</text>
</comment>
<dbReference type="InterPro" id="IPR051535">
    <property type="entry name" value="Siderophore_ABC-ATPase"/>
</dbReference>
<sequence length="335" mass="36290">MTSSQPSLPTTPSSSAAPRHRSDALSDGSSDVPSDGSTAASALGHQLAGHSLKVGYEERLVLDGVDIAVAPGKLTVLLGPNGSGKSTLLKTLARTLKPQGGQVLLDGQDIHRRSTREVAQHLGLLPQGPTAPEGLSVRQLVAMGRFPHQRLWQRDARRDAEVVKQAMAYTRVTEFAERHVDTLSGGQRQRCWIAMVLAQQTDLILLDEPTTFLDLKVQVDLLELLSGLAHDQGRTLLLVLHDLNLAAAYADELVMMRDGRILTSGAPREVFTADNLKRVFDLDAHVMIDPESGKPLCVPLLGRRESQTPQQRPTDESPALHTQARHPSTTSGPRP</sequence>
<dbReference type="InterPro" id="IPR003439">
    <property type="entry name" value="ABC_transporter-like_ATP-bd"/>
</dbReference>
<evidence type="ECO:0000313" key="12">
    <source>
        <dbReference type="EMBL" id="PTL94936.1"/>
    </source>
</evidence>
<dbReference type="Gene3D" id="3.40.50.300">
    <property type="entry name" value="P-loop containing nucleotide triphosphate hydrolases"/>
    <property type="match status" value="1"/>
</dbReference>
<organism evidence="12 13">
    <name type="scientific">Halomonas litopenaei</name>
    <dbReference type="NCBI Taxonomy" id="2109328"/>
    <lineage>
        <taxon>Bacteria</taxon>
        <taxon>Pseudomonadati</taxon>
        <taxon>Pseudomonadota</taxon>
        <taxon>Gammaproteobacteria</taxon>
        <taxon>Oceanospirillales</taxon>
        <taxon>Halomonadaceae</taxon>
        <taxon>Halomonas</taxon>
    </lineage>
</organism>
<dbReference type="InterPro" id="IPR027417">
    <property type="entry name" value="P-loop_NTPase"/>
</dbReference>
<keyword evidence="13" id="KW-1185">Reference proteome</keyword>
<protein>
    <submittedName>
        <fullName evidence="12">Cobalamin/Fe(3+)-siderophore ABC transporter ATP-binding protein</fullName>
    </submittedName>
</protein>
<keyword evidence="4" id="KW-0410">Iron transport</keyword>
<dbReference type="EMBL" id="PXNS01000005">
    <property type="protein sequence ID" value="PTL94936.1"/>
    <property type="molecule type" value="Genomic_DNA"/>
</dbReference>